<proteinExistence type="inferred from homology"/>
<feature type="compositionally biased region" description="Low complexity" evidence="3">
    <location>
        <begin position="183"/>
        <end position="194"/>
    </location>
</feature>
<organism evidence="4 5">
    <name type="scientific">Kitasatospora aburaviensis</name>
    <dbReference type="NCBI Taxonomy" id="67265"/>
    <lineage>
        <taxon>Bacteria</taxon>
        <taxon>Bacillati</taxon>
        <taxon>Actinomycetota</taxon>
        <taxon>Actinomycetes</taxon>
        <taxon>Kitasatosporales</taxon>
        <taxon>Streptomycetaceae</taxon>
        <taxon>Kitasatospora</taxon>
    </lineage>
</organism>
<gene>
    <name evidence="4" type="ORF">ACFP0N_04310</name>
</gene>
<evidence type="ECO:0000256" key="1">
    <source>
        <dbReference type="ARBA" id="ARBA00010154"/>
    </source>
</evidence>
<dbReference type="Gene3D" id="2.60.120.10">
    <property type="entry name" value="Jelly Rolls"/>
    <property type="match status" value="1"/>
</dbReference>
<comment type="similarity">
    <text evidence="1">Belongs to the dTDP-4-dehydrorhamnose 3,5-epimerase family.</text>
</comment>
<evidence type="ECO:0000256" key="3">
    <source>
        <dbReference type="SAM" id="MobiDB-lite"/>
    </source>
</evidence>
<name>A0ABW1EQU7_9ACTN</name>
<dbReference type="InterPro" id="IPR014710">
    <property type="entry name" value="RmlC-like_jellyroll"/>
</dbReference>
<dbReference type="Pfam" id="PF00908">
    <property type="entry name" value="dTDP_sugar_isom"/>
    <property type="match status" value="1"/>
</dbReference>
<keyword evidence="5" id="KW-1185">Reference proteome</keyword>
<evidence type="ECO:0000313" key="5">
    <source>
        <dbReference type="Proteomes" id="UP001596067"/>
    </source>
</evidence>
<evidence type="ECO:0000313" key="4">
    <source>
        <dbReference type="EMBL" id="MFC5884210.1"/>
    </source>
</evidence>
<dbReference type="InterPro" id="IPR011051">
    <property type="entry name" value="RmlC_Cupin_sf"/>
</dbReference>
<sequence>MRPLAVEGAWEVTLRPHHDERGAFAELYSVERPVGRDGPMPVALAGLSVSRRGVVRGIHYVGTPPGQARYVTCVAGEVLDVVVDLRVGSPTFGRWDSVRLGPGHWRAVQLAPGLGHGFTALTEDATVLYLCSAPYRPELERAVHPLDPELALPWPDTPGRLLSDRDRLAPTLAEARRAGLLPLAPAARAAGSPAGPAPDPTGPAGPTETARRRT</sequence>
<keyword evidence="2" id="KW-0413">Isomerase</keyword>
<dbReference type="PANTHER" id="PTHR21047:SF2">
    <property type="entry name" value="THYMIDINE DIPHOSPHO-4-KETO-RHAMNOSE 3,5-EPIMERASE"/>
    <property type="match status" value="1"/>
</dbReference>
<reference evidence="5" key="1">
    <citation type="journal article" date="2019" name="Int. J. Syst. Evol. Microbiol.">
        <title>The Global Catalogue of Microorganisms (GCM) 10K type strain sequencing project: providing services to taxonomists for standard genome sequencing and annotation.</title>
        <authorList>
            <consortium name="The Broad Institute Genomics Platform"/>
            <consortium name="The Broad Institute Genome Sequencing Center for Infectious Disease"/>
            <person name="Wu L."/>
            <person name="Ma J."/>
        </authorList>
    </citation>
    <scope>NUCLEOTIDE SEQUENCE [LARGE SCALE GENOMIC DNA]</scope>
    <source>
        <strain evidence="5">CGMCC 4.1469</strain>
    </source>
</reference>
<dbReference type="CDD" id="cd00438">
    <property type="entry name" value="cupin_RmlC"/>
    <property type="match status" value="1"/>
</dbReference>
<evidence type="ECO:0000256" key="2">
    <source>
        <dbReference type="ARBA" id="ARBA00023235"/>
    </source>
</evidence>
<feature type="region of interest" description="Disordered" evidence="3">
    <location>
        <begin position="183"/>
        <end position="214"/>
    </location>
</feature>
<dbReference type="InterPro" id="IPR000888">
    <property type="entry name" value="RmlC-like"/>
</dbReference>
<dbReference type="SUPFAM" id="SSF51182">
    <property type="entry name" value="RmlC-like cupins"/>
    <property type="match status" value="1"/>
</dbReference>
<dbReference type="EMBL" id="JBHSOD010000003">
    <property type="protein sequence ID" value="MFC5884210.1"/>
    <property type="molecule type" value="Genomic_DNA"/>
</dbReference>
<accession>A0ABW1EQU7</accession>
<dbReference type="PANTHER" id="PTHR21047">
    <property type="entry name" value="DTDP-6-DEOXY-D-GLUCOSE-3,5 EPIMERASE"/>
    <property type="match status" value="1"/>
</dbReference>
<protein>
    <submittedName>
        <fullName evidence="4">dTDP-4-dehydrorhamnose 3,5-epimerase family protein</fullName>
    </submittedName>
</protein>
<dbReference type="Proteomes" id="UP001596067">
    <property type="component" value="Unassembled WGS sequence"/>
</dbReference>
<comment type="caution">
    <text evidence="4">The sequence shown here is derived from an EMBL/GenBank/DDBJ whole genome shotgun (WGS) entry which is preliminary data.</text>
</comment>
<dbReference type="RefSeq" id="WP_313762457.1">
    <property type="nucleotide sequence ID" value="NZ_BAAAVH010000050.1"/>
</dbReference>